<dbReference type="Proteomes" id="UP000811844">
    <property type="component" value="Unassembled WGS sequence"/>
</dbReference>
<dbReference type="RefSeq" id="WP_212593419.1">
    <property type="nucleotide sequence ID" value="NZ_JAAIKR010000040.1"/>
</dbReference>
<gene>
    <name evidence="1" type="ORF">G3R48_16980</name>
</gene>
<reference evidence="1 2" key="1">
    <citation type="submission" date="2020-02" db="EMBL/GenBank/DDBJ databases">
        <title>Shewanella WXL01 sp. nov., a marine bacterium isolated from green algae in Luhuitou Fringing Reef (Northern South China Sea).</title>
        <authorList>
            <person name="Wang X."/>
        </authorList>
    </citation>
    <scope>NUCLEOTIDE SEQUENCE [LARGE SCALE GENOMIC DNA]</scope>
    <source>
        <strain evidence="1 2">MCCC 1A01895</strain>
    </source>
</reference>
<sequence length="160" mass="17097">LNVLTGGLGSVVTLGGKLVVSKAVVMASKAMVATAKDTNKIKALENIAADVTKGVDPARKAIADSAKWRGDQLQKHAWERHPGLAKDGANQLPSAKLYDQRARQNILDADTVVNRKKGDTLYINSQNGLTTGVQPGANGQTYINTFHLRKSNQVPKELSP</sequence>
<protein>
    <submittedName>
        <fullName evidence="1">Uncharacterized protein</fullName>
    </submittedName>
</protein>
<name>A0ABS5I6K3_9GAMM</name>
<feature type="non-terminal residue" evidence="1">
    <location>
        <position position="1"/>
    </location>
</feature>
<accession>A0ABS5I6K3</accession>
<evidence type="ECO:0000313" key="1">
    <source>
        <dbReference type="EMBL" id="MBR9729660.1"/>
    </source>
</evidence>
<dbReference type="EMBL" id="JAAIKR010000040">
    <property type="protein sequence ID" value="MBR9729660.1"/>
    <property type="molecule type" value="Genomic_DNA"/>
</dbReference>
<organism evidence="1 2">
    <name type="scientific">Shewanella intestini</name>
    <dbReference type="NCBI Taxonomy" id="2017544"/>
    <lineage>
        <taxon>Bacteria</taxon>
        <taxon>Pseudomonadati</taxon>
        <taxon>Pseudomonadota</taxon>
        <taxon>Gammaproteobacteria</taxon>
        <taxon>Alteromonadales</taxon>
        <taxon>Shewanellaceae</taxon>
        <taxon>Shewanella</taxon>
    </lineage>
</organism>
<proteinExistence type="predicted"/>
<evidence type="ECO:0000313" key="2">
    <source>
        <dbReference type="Proteomes" id="UP000811844"/>
    </source>
</evidence>
<keyword evidence="2" id="KW-1185">Reference proteome</keyword>
<comment type="caution">
    <text evidence="1">The sequence shown here is derived from an EMBL/GenBank/DDBJ whole genome shotgun (WGS) entry which is preliminary data.</text>
</comment>